<protein>
    <submittedName>
        <fullName evidence="1">Uncharacterized protein</fullName>
    </submittedName>
</protein>
<dbReference type="AlphaFoldDB" id="A0AAV3Y9Y6"/>
<dbReference type="Proteomes" id="UP000735302">
    <property type="component" value="Unassembled WGS sequence"/>
</dbReference>
<comment type="caution">
    <text evidence="1">The sequence shown here is derived from an EMBL/GenBank/DDBJ whole genome shotgun (WGS) entry which is preliminary data.</text>
</comment>
<gene>
    <name evidence="1" type="ORF">PoB_000571600</name>
</gene>
<keyword evidence="2" id="KW-1185">Reference proteome</keyword>
<dbReference type="EMBL" id="BLXT01000641">
    <property type="protein sequence ID" value="GFN79210.1"/>
    <property type="molecule type" value="Genomic_DNA"/>
</dbReference>
<proteinExistence type="predicted"/>
<accession>A0AAV3Y9Y6</accession>
<reference evidence="1 2" key="1">
    <citation type="journal article" date="2021" name="Elife">
        <title>Chloroplast acquisition without the gene transfer in kleptoplastic sea slugs, Plakobranchus ocellatus.</title>
        <authorList>
            <person name="Maeda T."/>
            <person name="Takahashi S."/>
            <person name="Yoshida T."/>
            <person name="Shimamura S."/>
            <person name="Takaki Y."/>
            <person name="Nagai Y."/>
            <person name="Toyoda A."/>
            <person name="Suzuki Y."/>
            <person name="Arimoto A."/>
            <person name="Ishii H."/>
            <person name="Satoh N."/>
            <person name="Nishiyama T."/>
            <person name="Hasebe M."/>
            <person name="Maruyama T."/>
            <person name="Minagawa J."/>
            <person name="Obokata J."/>
            <person name="Shigenobu S."/>
        </authorList>
    </citation>
    <scope>NUCLEOTIDE SEQUENCE [LARGE SCALE GENOMIC DNA]</scope>
</reference>
<evidence type="ECO:0000313" key="2">
    <source>
        <dbReference type="Proteomes" id="UP000735302"/>
    </source>
</evidence>
<organism evidence="1 2">
    <name type="scientific">Plakobranchus ocellatus</name>
    <dbReference type="NCBI Taxonomy" id="259542"/>
    <lineage>
        <taxon>Eukaryota</taxon>
        <taxon>Metazoa</taxon>
        <taxon>Spiralia</taxon>
        <taxon>Lophotrochozoa</taxon>
        <taxon>Mollusca</taxon>
        <taxon>Gastropoda</taxon>
        <taxon>Heterobranchia</taxon>
        <taxon>Euthyneura</taxon>
        <taxon>Panpulmonata</taxon>
        <taxon>Sacoglossa</taxon>
        <taxon>Placobranchoidea</taxon>
        <taxon>Plakobranchidae</taxon>
        <taxon>Plakobranchus</taxon>
    </lineage>
</organism>
<evidence type="ECO:0000313" key="1">
    <source>
        <dbReference type="EMBL" id="GFN79210.1"/>
    </source>
</evidence>
<sequence length="102" mass="11203">MRNNYDCRLLRSVRIYRGLAATYRPAASAEVGPGPSSQLSRQLRSLNGLSSISGRQACDYPTSVLPSATNNCCQTGLLLAHVVEKMSRRKQPRPRSVKGKKV</sequence>
<name>A0AAV3Y9Y6_9GAST</name>